<feature type="domain" description="Tf2-1-like SH3-like" evidence="2">
    <location>
        <begin position="3"/>
        <end position="51"/>
    </location>
</feature>
<dbReference type="InterPro" id="IPR016197">
    <property type="entry name" value="Chromo-like_dom_sf"/>
</dbReference>
<dbReference type="RefSeq" id="XP_027769624.1">
    <property type="nucleotide sequence ID" value="XM_027913823.1"/>
</dbReference>
<reference evidence="3" key="1">
    <citation type="journal article" date="2014" name="Nat. Genet.">
        <title>The genome of the stress-tolerant wild tomato species Solanum pennellii.</title>
        <authorList>
            <person name="Bolger A."/>
            <person name="Scossa F."/>
            <person name="Bolger M.E."/>
            <person name="Lanz C."/>
            <person name="Maumus F."/>
            <person name="Tohge T."/>
            <person name="Quesneville H."/>
            <person name="Alseekh S."/>
            <person name="Sorensen I."/>
            <person name="Lichtenstein G."/>
            <person name="Fich E.A."/>
            <person name="Conte M."/>
            <person name="Keller H."/>
            <person name="Schneeberger K."/>
            <person name="Schwacke R."/>
            <person name="Ofner I."/>
            <person name="Vrebalov J."/>
            <person name="Xu Y."/>
            <person name="Osorio S."/>
            <person name="Aflitos S.A."/>
            <person name="Schijlen E."/>
            <person name="Jimenez-Gomez J.M."/>
            <person name="Ryngajllo M."/>
            <person name="Kimura S."/>
            <person name="Kumar R."/>
            <person name="Koenig D."/>
            <person name="Headland L.R."/>
            <person name="Maloof J.N."/>
            <person name="Sinha N."/>
            <person name="van Ham R.C."/>
            <person name="Lankhorst R.K."/>
            <person name="Mao L."/>
            <person name="Vogel A."/>
            <person name="Arsova B."/>
            <person name="Panstruga R."/>
            <person name="Fei Z."/>
            <person name="Rose J.K."/>
            <person name="Zamir D."/>
            <person name="Carrari F."/>
            <person name="Giovannoni J.J."/>
            <person name="Weigel D."/>
            <person name="Usadel B."/>
            <person name="Fernie A.R."/>
        </authorList>
    </citation>
    <scope>NUCLEOTIDE SEQUENCE [LARGE SCALE GENOMIC DNA]</scope>
    <source>
        <strain evidence="3">cv. LA0716</strain>
    </source>
</reference>
<accession>A0ABM1V1K6</accession>
<dbReference type="Pfam" id="PF24626">
    <property type="entry name" value="SH3_Tf2-1"/>
    <property type="match status" value="1"/>
</dbReference>
<dbReference type="PANTHER" id="PTHR46148">
    <property type="entry name" value="CHROMO DOMAIN-CONTAINING PROTEIN"/>
    <property type="match status" value="1"/>
</dbReference>
<reference evidence="4" key="2">
    <citation type="submission" date="2025-08" db="UniProtKB">
        <authorList>
            <consortium name="RefSeq"/>
        </authorList>
    </citation>
    <scope>IDENTIFICATION</scope>
</reference>
<organism evidence="3 4">
    <name type="scientific">Solanum pennellii</name>
    <name type="common">Tomato</name>
    <name type="synonym">Lycopersicon pennellii</name>
    <dbReference type="NCBI Taxonomy" id="28526"/>
    <lineage>
        <taxon>Eukaryota</taxon>
        <taxon>Viridiplantae</taxon>
        <taxon>Streptophyta</taxon>
        <taxon>Embryophyta</taxon>
        <taxon>Tracheophyta</taxon>
        <taxon>Spermatophyta</taxon>
        <taxon>Magnoliopsida</taxon>
        <taxon>eudicotyledons</taxon>
        <taxon>Gunneridae</taxon>
        <taxon>Pentapetalae</taxon>
        <taxon>asterids</taxon>
        <taxon>lamiids</taxon>
        <taxon>Solanales</taxon>
        <taxon>Solanaceae</taxon>
        <taxon>Solanoideae</taxon>
        <taxon>Solaneae</taxon>
        <taxon>Solanum</taxon>
        <taxon>Solanum subgen. Lycopersicon</taxon>
    </lineage>
</organism>
<dbReference type="InterPro" id="IPR056924">
    <property type="entry name" value="SH3_Tf2-1"/>
</dbReference>
<evidence type="ECO:0000259" key="2">
    <source>
        <dbReference type="Pfam" id="PF24626"/>
    </source>
</evidence>
<dbReference type="Proteomes" id="UP000694930">
    <property type="component" value="Chromosome 12"/>
</dbReference>
<evidence type="ECO:0000313" key="3">
    <source>
        <dbReference type="Proteomes" id="UP000694930"/>
    </source>
</evidence>
<dbReference type="PANTHER" id="PTHR46148:SF56">
    <property type="entry name" value="RETROTRANSPOSON PROTEIN"/>
    <property type="match status" value="1"/>
</dbReference>
<dbReference type="InterPro" id="IPR023780">
    <property type="entry name" value="Chromo_domain"/>
</dbReference>
<dbReference type="SUPFAM" id="SSF54160">
    <property type="entry name" value="Chromo domain-like"/>
    <property type="match status" value="1"/>
</dbReference>
<dbReference type="Pfam" id="PF00385">
    <property type="entry name" value="Chromo"/>
    <property type="match status" value="1"/>
</dbReference>
<keyword evidence="3" id="KW-1185">Reference proteome</keyword>
<dbReference type="GeneID" id="114075358"/>
<evidence type="ECO:0000259" key="1">
    <source>
        <dbReference type="Pfam" id="PF00385"/>
    </source>
</evidence>
<name>A0ABM1V1K6_SOLPN</name>
<protein>
    <submittedName>
        <fullName evidence="4">Uncharacterized protein LOC114075358</fullName>
    </submittedName>
</protein>
<evidence type="ECO:0000313" key="4">
    <source>
        <dbReference type="RefSeq" id="XP_027769624.1"/>
    </source>
</evidence>
<feature type="domain" description="Chromo" evidence="1">
    <location>
        <begin position="77"/>
        <end position="124"/>
    </location>
</feature>
<sequence length="140" mass="16211">MKFGKKEKVSPRYIGPYCIAKRIGNISYELDIPQELAVVYPVFHVSMLKKCMGDSSLITSTENIRIKYSLSHEDIPNQILDCQVCKLRTKEVASVKVLWRNQFIREATWEAEEDIKKRFLHLFESRENADQGTNSILSTL</sequence>
<gene>
    <name evidence="4" type="primary">LOC114075358</name>
</gene>
<proteinExistence type="predicted"/>